<evidence type="ECO:0000313" key="10">
    <source>
        <dbReference type="EMBL" id="CAJ0558379.1"/>
    </source>
</evidence>
<keyword evidence="5" id="KW-0560">Oxidoreductase</keyword>
<dbReference type="PROSITE" id="PS51402">
    <property type="entry name" value="CATALASE_3"/>
    <property type="match status" value="1"/>
</dbReference>
<protein>
    <recommendedName>
        <fullName evidence="9">Catalase core domain-containing protein</fullName>
    </recommendedName>
</protein>
<keyword evidence="4" id="KW-0479">Metal-binding</keyword>
<keyword evidence="6" id="KW-0408">Iron</keyword>
<dbReference type="SMART" id="SM01060">
    <property type="entry name" value="Catalase"/>
    <property type="match status" value="1"/>
</dbReference>
<gene>
    <name evidence="10" type="ORF">MSPICULIGERA_LOCUS965</name>
</gene>
<dbReference type="GO" id="GO:0020037">
    <property type="term" value="F:heme binding"/>
    <property type="evidence" value="ECO:0007669"/>
    <property type="project" value="InterPro"/>
</dbReference>
<comment type="caution">
    <text evidence="10">The sequence shown here is derived from an EMBL/GenBank/DDBJ whole genome shotgun (WGS) entry which is preliminary data.</text>
</comment>
<dbReference type="FunFam" id="2.40.180.10:FF:000026">
    <property type="entry name" value="Catalase"/>
    <property type="match status" value="1"/>
</dbReference>
<dbReference type="SUPFAM" id="SSF56634">
    <property type="entry name" value="Heme-dependent catalase-like"/>
    <property type="match status" value="1"/>
</dbReference>
<keyword evidence="7" id="KW-0376">Hydrogen peroxide</keyword>
<feature type="compositionally biased region" description="Pro residues" evidence="8">
    <location>
        <begin position="182"/>
        <end position="192"/>
    </location>
</feature>
<feature type="non-terminal residue" evidence="10">
    <location>
        <position position="1"/>
    </location>
</feature>
<dbReference type="Proteomes" id="UP001177023">
    <property type="component" value="Unassembled WGS sequence"/>
</dbReference>
<reference evidence="10" key="1">
    <citation type="submission" date="2023-06" db="EMBL/GenBank/DDBJ databases">
        <authorList>
            <person name="Delattre M."/>
        </authorList>
    </citation>
    <scope>NUCLEOTIDE SEQUENCE</scope>
    <source>
        <strain evidence="10">AF72</strain>
    </source>
</reference>
<evidence type="ECO:0000259" key="9">
    <source>
        <dbReference type="SMART" id="SM01060"/>
    </source>
</evidence>
<dbReference type="InterPro" id="IPR018028">
    <property type="entry name" value="Catalase"/>
</dbReference>
<evidence type="ECO:0000256" key="4">
    <source>
        <dbReference type="ARBA" id="ARBA00022723"/>
    </source>
</evidence>
<evidence type="ECO:0000256" key="6">
    <source>
        <dbReference type="ARBA" id="ARBA00023004"/>
    </source>
</evidence>
<dbReference type="Gene3D" id="2.40.180.10">
    <property type="entry name" value="Catalase core domain"/>
    <property type="match status" value="1"/>
</dbReference>
<dbReference type="InterPro" id="IPR024708">
    <property type="entry name" value="Catalase_AS"/>
</dbReference>
<evidence type="ECO:0000256" key="3">
    <source>
        <dbReference type="ARBA" id="ARBA00022617"/>
    </source>
</evidence>
<keyword evidence="11" id="KW-1185">Reference proteome</keyword>
<dbReference type="GO" id="GO:0005739">
    <property type="term" value="C:mitochondrion"/>
    <property type="evidence" value="ECO:0007669"/>
    <property type="project" value="TreeGrafter"/>
</dbReference>
<dbReference type="PANTHER" id="PTHR11465">
    <property type="entry name" value="CATALASE"/>
    <property type="match status" value="1"/>
</dbReference>
<evidence type="ECO:0000256" key="2">
    <source>
        <dbReference type="ARBA" id="ARBA00022559"/>
    </source>
</evidence>
<dbReference type="Pfam" id="PF00199">
    <property type="entry name" value="Catalase"/>
    <property type="match status" value="1"/>
</dbReference>
<keyword evidence="3" id="KW-0349">Heme</keyword>
<proteinExistence type="inferred from homology"/>
<dbReference type="AlphaFoldDB" id="A0AA36C5N6"/>
<dbReference type="GO" id="GO:0004096">
    <property type="term" value="F:catalase activity"/>
    <property type="evidence" value="ECO:0007669"/>
    <property type="project" value="InterPro"/>
</dbReference>
<dbReference type="InterPro" id="IPR020835">
    <property type="entry name" value="Catalase_sf"/>
</dbReference>
<sequence>MPQKPSDKQMEGYKQNNPKLQILTTSTGAPIHEKKAVLTVGPRGPMLMQDVVYMNEMQHFDRERIPERVVHAKGAGAHGYLEITHDISKYTRAEVFSKVGKQTPCFVRFSTVGGESGSSDTVRDPRGFAMKFYTQEGNWDLVNRNTPIFFIHDPIFFPSFVHTRKRNPRTHLKDPERHFRLQPPPGGHPPGDVPLLGPRHPDGHRHMNGYGSQTFKLVNKDNEAVYCKFHFKTKQGVKNLPVDKANKLDSDDPVYSIRDLSNAIESGDFPQWNVFIQVMTFGQAEKFEFNPFDVTKVWSPEGLTL</sequence>
<dbReference type="GO" id="GO:0005777">
    <property type="term" value="C:peroxisome"/>
    <property type="evidence" value="ECO:0007669"/>
    <property type="project" value="TreeGrafter"/>
</dbReference>
<dbReference type="PRINTS" id="PR00067">
    <property type="entry name" value="CATALASE"/>
</dbReference>
<evidence type="ECO:0000256" key="1">
    <source>
        <dbReference type="ARBA" id="ARBA00005329"/>
    </source>
</evidence>
<name>A0AA36C5N6_9BILA</name>
<evidence type="ECO:0000256" key="5">
    <source>
        <dbReference type="ARBA" id="ARBA00023002"/>
    </source>
</evidence>
<dbReference type="GO" id="GO:0042542">
    <property type="term" value="P:response to hydrogen peroxide"/>
    <property type="evidence" value="ECO:0007669"/>
    <property type="project" value="TreeGrafter"/>
</dbReference>
<evidence type="ECO:0000256" key="8">
    <source>
        <dbReference type="SAM" id="MobiDB-lite"/>
    </source>
</evidence>
<dbReference type="InterPro" id="IPR011614">
    <property type="entry name" value="Catalase_core"/>
</dbReference>
<dbReference type="GO" id="GO:0046872">
    <property type="term" value="F:metal ion binding"/>
    <property type="evidence" value="ECO:0007669"/>
    <property type="project" value="UniProtKB-KW"/>
</dbReference>
<evidence type="ECO:0000313" key="11">
    <source>
        <dbReference type="Proteomes" id="UP001177023"/>
    </source>
</evidence>
<dbReference type="EMBL" id="CATQJA010000231">
    <property type="protein sequence ID" value="CAJ0558379.1"/>
    <property type="molecule type" value="Genomic_DNA"/>
</dbReference>
<accession>A0AA36C5N6</accession>
<dbReference type="PANTHER" id="PTHR11465:SF9">
    <property type="entry name" value="CATALASE"/>
    <property type="match status" value="1"/>
</dbReference>
<dbReference type="PROSITE" id="PS00438">
    <property type="entry name" value="CATALASE_2"/>
    <property type="match status" value="1"/>
</dbReference>
<evidence type="ECO:0000256" key="7">
    <source>
        <dbReference type="ARBA" id="ARBA00023324"/>
    </source>
</evidence>
<feature type="domain" description="Catalase core" evidence="9">
    <location>
        <begin position="24"/>
        <end position="304"/>
    </location>
</feature>
<keyword evidence="2" id="KW-0575">Peroxidase</keyword>
<dbReference type="GO" id="GO:0042744">
    <property type="term" value="P:hydrogen peroxide catabolic process"/>
    <property type="evidence" value="ECO:0007669"/>
    <property type="project" value="UniProtKB-KW"/>
</dbReference>
<comment type="similarity">
    <text evidence="1">Belongs to the catalase family.</text>
</comment>
<organism evidence="10 11">
    <name type="scientific">Mesorhabditis spiculigera</name>
    <dbReference type="NCBI Taxonomy" id="96644"/>
    <lineage>
        <taxon>Eukaryota</taxon>
        <taxon>Metazoa</taxon>
        <taxon>Ecdysozoa</taxon>
        <taxon>Nematoda</taxon>
        <taxon>Chromadorea</taxon>
        <taxon>Rhabditida</taxon>
        <taxon>Rhabditina</taxon>
        <taxon>Rhabditomorpha</taxon>
        <taxon>Rhabditoidea</taxon>
        <taxon>Rhabditidae</taxon>
        <taxon>Mesorhabditinae</taxon>
        <taxon>Mesorhabditis</taxon>
    </lineage>
</organism>
<feature type="region of interest" description="Disordered" evidence="8">
    <location>
        <begin position="167"/>
        <end position="192"/>
    </location>
</feature>